<dbReference type="InterPro" id="IPR020592">
    <property type="entry name" value="Ribosomal_bS16_CS"/>
</dbReference>
<dbReference type="InterPro" id="IPR023803">
    <property type="entry name" value="Ribosomal_bS16_dom_sf"/>
</dbReference>
<dbReference type="GO" id="GO:0005737">
    <property type="term" value="C:cytoplasm"/>
    <property type="evidence" value="ECO:0007669"/>
    <property type="project" value="UniProtKB-ARBA"/>
</dbReference>
<dbReference type="InterPro" id="IPR000307">
    <property type="entry name" value="Ribosomal_bS16"/>
</dbReference>
<evidence type="ECO:0000313" key="5">
    <source>
        <dbReference type="Proteomes" id="UP000250928"/>
    </source>
</evidence>
<evidence type="ECO:0000256" key="3">
    <source>
        <dbReference type="HAMAP-Rule" id="MF_00385"/>
    </source>
</evidence>
<dbReference type="PANTHER" id="PTHR12919">
    <property type="entry name" value="30S RIBOSOMAL PROTEIN S16"/>
    <property type="match status" value="1"/>
</dbReference>
<keyword evidence="1 3" id="KW-0689">Ribosomal protein</keyword>
<dbReference type="HAMAP" id="MF_00385">
    <property type="entry name" value="Ribosomal_bS16"/>
    <property type="match status" value="1"/>
</dbReference>
<evidence type="ECO:0000313" key="4">
    <source>
        <dbReference type="EMBL" id="PUD98584.1"/>
    </source>
</evidence>
<evidence type="ECO:0000256" key="1">
    <source>
        <dbReference type="ARBA" id="ARBA00022980"/>
    </source>
</evidence>
<keyword evidence="2 3" id="KW-0687">Ribonucleoprotein</keyword>
<dbReference type="AlphaFoldDB" id="A0A657PWR9"/>
<gene>
    <name evidence="3" type="primary">rpsP</name>
    <name evidence="4" type="ORF">C3L24_12545</name>
</gene>
<dbReference type="GO" id="GO:0003735">
    <property type="term" value="F:structural constituent of ribosome"/>
    <property type="evidence" value="ECO:0007669"/>
    <property type="project" value="InterPro"/>
</dbReference>
<comment type="caution">
    <text evidence="4">The sequence shown here is derived from an EMBL/GenBank/DDBJ whole genome shotgun (WGS) entry which is preliminary data.</text>
</comment>
<dbReference type="FunFam" id="3.30.1320.10:FF:000001">
    <property type="entry name" value="30S ribosomal protein S16"/>
    <property type="match status" value="1"/>
</dbReference>
<dbReference type="NCBIfam" id="TIGR00002">
    <property type="entry name" value="S16"/>
    <property type="match status" value="1"/>
</dbReference>
<dbReference type="PROSITE" id="PS00732">
    <property type="entry name" value="RIBOSOMAL_S16"/>
    <property type="match status" value="1"/>
</dbReference>
<dbReference type="PANTHER" id="PTHR12919:SF20">
    <property type="entry name" value="SMALL RIBOSOMAL SUBUNIT PROTEIN BS16M"/>
    <property type="match status" value="1"/>
</dbReference>
<protein>
    <recommendedName>
        <fullName evidence="3">Small ribosomal subunit protein bS16</fullName>
    </recommendedName>
</protein>
<organism evidence="4 5">
    <name type="scientific">Candidatus Sedimenticola endophacoides</name>
    <dbReference type="NCBI Taxonomy" id="2548426"/>
    <lineage>
        <taxon>Bacteria</taxon>
        <taxon>Pseudomonadati</taxon>
        <taxon>Pseudomonadota</taxon>
        <taxon>Gammaproteobacteria</taxon>
        <taxon>Chromatiales</taxon>
        <taxon>Sedimenticolaceae</taxon>
        <taxon>Sedimenticola</taxon>
    </lineage>
</organism>
<name>A0A657PWR9_9GAMM</name>
<dbReference type="Pfam" id="PF00886">
    <property type="entry name" value="Ribosomal_S16"/>
    <property type="match status" value="1"/>
</dbReference>
<dbReference type="EMBL" id="PQCO01000299">
    <property type="protein sequence ID" value="PUD98584.1"/>
    <property type="molecule type" value="Genomic_DNA"/>
</dbReference>
<proteinExistence type="inferred from homology"/>
<dbReference type="SUPFAM" id="SSF54565">
    <property type="entry name" value="Ribosomal protein S16"/>
    <property type="match status" value="1"/>
</dbReference>
<sequence>MVKIRLARTGAKKRPFYHIVVADSRQARDGRYIERVGFFNPVAVGGEERLRLDGTRVEHWISTGAQPTERVVQLIKEAAKAAA</sequence>
<dbReference type="GO" id="GO:0006412">
    <property type="term" value="P:translation"/>
    <property type="evidence" value="ECO:0007669"/>
    <property type="project" value="UniProtKB-UniRule"/>
</dbReference>
<reference evidence="4 5" key="1">
    <citation type="submission" date="2018-01" db="EMBL/GenBank/DDBJ databases">
        <title>Novel co-symbiosis in the lucinid bivalve Phacoides pectinatus.</title>
        <authorList>
            <person name="Lim S.J."/>
            <person name="Davis B.G."/>
            <person name="Gill D.E."/>
            <person name="Engel A.S."/>
            <person name="Anderson L.C."/>
            <person name="Campbell B.J."/>
        </authorList>
    </citation>
    <scope>NUCLEOTIDE SEQUENCE [LARGE SCALE GENOMIC DNA]</scope>
    <source>
        <strain evidence="4">N3_P5</strain>
    </source>
</reference>
<evidence type="ECO:0000256" key="2">
    <source>
        <dbReference type="ARBA" id="ARBA00023274"/>
    </source>
</evidence>
<dbReference type="Proteomes" id="UP000250928">
    <property type="component" value="Unassembled WGS sequence"/>
</dbReference>
<dbReference type="GO" id="GO:0015935">
    <property type="term" value="C:small ribosomal subunit"/>
    <property type="evidence" value="ECO:0007669"/>
    <property type="project" value="TreeGrafter"/>
</dbReference>
<accession>A0A657PWR9</accession>
<comment type="similarity">
    <text evidence="3">Belongs to the bacterial ribosomal protein bS16 family.</text>
</comment>
<dbReference type="Gene3D" id="3.30.1320.10">
    <property type="match status" value="1"/>
</dbReference>